<evidence type="ECO:0000313" key="2">
    <source>
        <dbReference type="Proteomes" id="UP000219072"/>
    </source>
</evidence>
<dbReference type="EMBL" id="OCNE01000028">
    <property type="protein sequence ID" value="SOD67092.1"/>
    <property type="molecule type" value="Genomic_DNA"/>
</dbReference>
<dbReference type="AlphaFoldDB" id="A0A286E860"/>
<dbReference type="NCBIfam" id="NF041638">
    <property type="entry name" value="QRL_CxxC_CxxC"/>
    <property type="match status" value="1"/>
</dbReference>
<keyword evidence="2" id="KW-1185">Reference proteome</keyword>
<sequence length="137" mass="15321">MADFSTFPTYEWGEAPEGLVTRRQLREMDLSPGGHGPVAQLRCRRCLYYPLRDCTRKALLYRTDVARPKRVPTLAQELALDRAMAARQTCPLCHRRYTYCLPLARLGSCVPCHDGTPADPTTYTTPADGPHDQALAA</sequence>
<name>A0A286E860_9ACTN</name>
<dbReference type="InterPro" id="IPR048142">
    <property type="entry name" value="QRL_CxxC_CxxC"/>
</dbReference>
<protein>
    <submittedName>
        <fullName evidence="1">Uncharacterized protein</fullName>
    </submittedName>
</protein>
<accession>A0A286E860</accession>
<proteinExistence type="predicted"/>
<gene>
    <name evidence="1" type="ORF">SAMN06297387_12860</name>
</gene>
<dbReference type="Proteomes" id="UP000219072">
    <property type="component" value="Unassembled WGS sequence"/>
</dbReference>
<organism evidence="1 2">
    <name type="scientific">Streptomyces zhaozhouensis</name>
    <dbReference type="NCBI Taxonomy" id="1300267"/>
    <lineage>
        <taxon>Bacteria</taxon>
        <taxon>Bacillati</taxon>
        <taxon>Actinomycetota</taxon>
        <taxon>Actinomycetes</taxon>
        <taxon>Kitasatosporales</taxon>
        <taxon>Streptomycetaceae</taxon>
        <taxon>Streptomyces</taxon>
    </lineage>
</organism>
<evidence type="ECO:0000313" key="1">
    <source>
        <dbReference type="EMBL" id="SOD67092.1"/>
    </source>
</evidence>
<reference evidence="1 2" key="1">
    <citation type="submission" date="2017-09" db="EMBL/GenBank/DDBJ databases">
        <authorList>
            <person name="Ehlers B."/>
            <person name="Leendertz F.H."/>
        </authorList>
    </citation>
    <scope>NUCLEOTIDE SEQUENCE [LARGE SCALE GENOMIC DNA]</scope>
    <source>
        <strain evidence="1 2">CGMCC 4.7095</strain>
    </source>
</reference>